<keyword evidence="2" id="KW-1185">Reference proteome</keyword>
<dbReference type="Proteomes" id="UP000006906">
    <property type="component" value="Chromosome 5"/>
</dbReference>
<dbReference type="RefSeq" id="XP_042924559.1">
    <property type="nucleotide sequence ID" value="XM_043062155.1"/>
</dbReference>
<dbReference type="AlphaFoldDB" id="A0A2K3DRX1"/>
<dbReference type="InParanoid" id="A0A2K3DRX1"/>
<organism evidence="1 2">
    <name type="scientific">Chlamydomonas reinhardtii</name>
    <name type="common">Chlamydomonas smithii</name>
    <dbReference type="NCBI Taxonomy" id="3055"/>
    <lineage>
        <taxon>Eukaryota</taxon>
        <taxon>Viridiplantae</taxon>
        <taxon>Chlorophyta</taxon>
        <taxon>core chlorophytes</taxon>
        <taxon>Chlorophyceae</taxon>
        <taxon>CS clade</taxon>
        <taxon>Chlamydomonadales</taxon>
        <taxon>Chlamydomonadaceae</taxon>
        <taxon>Chlamydomonas</taxon>
    </lineage>
</organism>
<sequence>MAAIDCAAPLRLHVTPSPQFAPTSLDSSSSVTAGCLLVPALRDSVEPRVTASSAAAVCAPDAPV</sequence>
<dbReference type="Gramene" id="PNW83280">
    <property type="protein sequence ID" value="PNW83280"/>
    <property type="gene ID" value="CHLRE_05g232455v5"/>
</dbReference>
<evidence type="ECO:0000313" key="2">
    <source>
        <dbReference type="Proteomes" id="UP000006906"/>
    </source>
</evidence>
<dbReference type="GeneID" id="66053342"/>
<dbReference type="KEGG" id="cre:CHLRE_05g232455v5"/>
<proteinExistence type="predicted"/>
<accession>A0A2K3DRX1</accession>
<reference evidence="1 2" key="1">
    <citation type="journal article" date="2007" name="Science">
        <title>The Chlamydomonas genome reveals the evolution of key animal and plant functions.</title>
        <authorList>
            <person name="Merchant S.S."/>
            <person name="Prochnik S.E."/>
            <person name="Vallon O."/>
            <person name="Harris E.H."/>
            <person name="Karpowicz S.J."/>
            <person name="Witman G.B."/>
            <person name="Terry A."/>
            <person name="Salamov A."/>
            <person name="Fritz-Laylin L.K."/>
            <person name="Marechal-Drouard L."/>
            <person name="Marshall W.F."/>
            <person name="Qu L.H."/>
            <person name="Nelson D.R."/>
            <person name="Sanderfoot A.A."/>
            <person name="Spalding M.H."/>
            <person name="Kapitonov V.V."/>
            <person name="Ren Q."/>
            <person name="Ferris P."/>
            <person name="Lindquist E."/>
            <person name="Shapiro H."/>
            <person name="Lucas S.M."/>
            <person name="Grimwood J."/>
            <person name="Schmutz J."/>
            <person name="Cardol P."/>
            <person name="Cerutti H."/>
            <person name="Chanfreau G."/>
            <person name="Chen C.L."/>
            <person name="Cognat V."/>
            <person name="Croft M.T."/>
            <person name="Dent R."/>
            <person name="Dutcher S."/>
            <person name="Fernandez E."/>
            <person name="Fukuzawa H."/>
            <person name="Gonzalez-Ballester D."/>
            <person name="Gonzalez-Halphen D."/>
            <person name="Hallmann A."/>
            <person name="Hanikenne M."/>
            <person name="Hippler M."/>
            <person name="Inwood W."/>
            <person name="Jabbari K."/>
            <person name="Kalanon M."/>
            <person name="Kuras R."/>
            <person name="Lefebvre P.A."/>
            <person name="Lemaire S.D."/>
            <person name="Lobanov A.V."/>
            <person name="Lohr M."/>
            <person name="Manuell A."/>
            <person name="Meier I."/>
            <person name="Mets L."/>
            <person name="Mittag M."/>
            <person name="Mittelmeier T."/>
            <person name="Moroney J.V."/>
            <person name="Moseley J."/>
            <person name="Napoli C."/>
            <person name="Nedelcu A.M."/>
            <person name="Niyogi K."/>
            <person name="Novoselov S.V."/>
            <person name="Paulsen I.T."/>
            <person name="Pazour G."/>
            <person name="Purton S."/>
            <person name="Ral J.P."/>
            <person name="Riano-Pachon D.M."/>
            <person name="Riekhof W."/>
            <person name="Rymarquis L."/>
            <person name="Schroda M."/>
            <person name="Stern D."/>
            <person name="Umen J."/>
            <person name="Willows R."/>
            <person name="Wilson N."/>
            <person name="Zimmer S.L."/>
            <person name="Allmer J."/>
            <person name="Balk J."/>
            <person name="Bisova K."/>
            <person name="Chen C.J."/>
            <person name="Elias M."/>
            <person name="Gendler K."/>
            <person name="Hauser C."/>
            <person name="Lamb M.R."/>
            <person name="Ledford H."/>
            <person name="Long J.C."/>
            <person name="Minagawa J."/>
            <person name="Page M.D."/>
            <person name="Pan J."/>
            <person name="Pootakham W."/>
            <person name="Roje S."/>
            <person name="Rose A."/>
            <person name="Stahlberg E."/>
            <person name="Terauchi A.M."/>
            <person name="Yang P."/>
            <person name="Ball S."/>
            <person name="Bowler C."/>
            <person name="Dieckmann C.L."/>
            <person name="Gladyshev V.N."/>
            <person name="Green P."/>
            <person name="Jorgensen R."/>
            <person name="Mayfield S."/>
            <person name="Mueller-Roeber B."/>
            <person name="Rajamani S."/>
            <person name="Sayre R.T."/>
            <person name="Brokstein P."/>
            <person name="Dubchak I."/>
            <person name="Goodstein D."/>
            <person name="Hornick L."/>
            <person name="Huang Y.W."/>
            <person name="Jhaveri J."/>
            <person name="Luo Y."/>
            <person name="Martinez D."/>
            <person name="Ngau W.C."/>
            <person name="Otillar B."/>
            <person name="Poliakov A."/>
            <person name="Porter A."/>
            <person name="Szajkowski L."/>
            <person name="Werner G."/>
            <person name="Zhou K."/>
            <person name="Grigoriev I.V."/>
            <person name="Rokhsar D.S."/>
            <person name="Grossman A.R."/>
        </authorList>
    </citation>
    <scope>NUCLEOTIDE SEQUENCE [LARGE SCALE GENOMIC DNA]</scope>
    <source>
        <strain evidence="2">CC-503</strain>
    </source>
</reference>
<dbReference type="EMBL" id="CM008966">
    <property type="protein sequence ID" value="PNW83280.1"/>
    <property type="molecule type" value="Genomic_DNA"/>
</dbReference>
<evidence type="ECO:0000313" key="1">
    <source>
        <dbReference type="EMBL" id="PNW83280.1"/>
    </source>
</evidence>
<protein>
    <submittedName>
        <fullName evidence="1">Uncharacterized protein</fullName>
    </submittedName>
</protein>
<gene>
    <name evidence="1" type="ORF">CHLRE_05g232455v5</name>
</gene>
<name>A0A2K3DRX1_CHLRE</name>